<evidence type="ECO:0000313" key="4">
    <source>
        <dbReference type="Proteomes" id="UP000319449"/>
    </source>
</evidence>
<dbReference type="GO" id="GO:0009055">
    <property type="term" value="F:electron transfer activity"/>
    <property type="evidence" value="ECO:0007669"/>
    <property type="project" value="InterPro"/>
</dbReference>
<dbReference type="InterPro" id="IPR001226">
    <property type="entry name" value="Flavodoxin_CS"/>
</dbReference>
<dbReference type="OrthoDB" id="9801479at2"/>
<dbReference type="InterPro" id="IPR005025">
    <property type="entry name" value="FMN_Rdtase-like_dom"/>
</dbReference>
<dbReference type="GO" id="GO:0016020">
    <property type="term" value="C:membrane"/>
    <property type="evidence" value="ECO:0007669"/>
    <property type="project" value="TreeGrafter"/>
</dbReference>
<gene>
    <name evidence="3" type="ORF">JN12_01720</name>
</gene>
<dbReference type="Pfam" id="PF03358">
    <property type="entry name" value="FMN_red"/>
    <property type="match status" value="1"/>
</dbReference>
<dbReference type="Proteomes" id="UP000319449">
    <property type="component" value="Unassembled WGS sequence"/>
</dbReference>
<feature type="domain" description="Flavodoxin-like" evidence="2">
    <location>
        <begin position="4"/>
        <end position="180"/>
    </location>
</feature>
<protein>
    <submittedName>
        <fullName evidence="3">Multimeric flavodoxin WrbA</fullName>
    </submittedName>
</protein>
<dbReference type="SUPFAM" id="SSF52218">
    <property type="entry name" value="Flavoproteins"/>
    <property type="match status" value="1"/>
</dbReference>
<name>A0A562VNP1_9BACT</name>
<reference evidence="3 4" key="1">
    <citation type="submission" date="2019-07" db="EMBL/GenBank/DDBJ databases">
        <title>Genomic Encyclopedia of Archaeal and Bacterial Type Strains, Phase II (KMG-II): from individual species to whole genera.</title>
        <authorList>
            <person name="Goeker M."/>
        </authorList>
    </citation>
    <scope>NUCLEOTIDE SEQUENCE [LARGE SCALE GENOMIC DNA]</scope>
    <source>
        <strain evidence="3 4">ATCC BAA-1139</strain>
    </source>
</reference>
<keyword evidence="4" id="KW-1185">Reference proteome</keyword>
<comment type="cofactor">
    <cofactor evidence="1">
        <name>FMN</name>
        <dbReference type="ChEBI" id="CHEBI:58210"/>
    </cofactor>
</comment>
<evidence type="ECO:0000256" key="1">
    <source>
        <dbReference type="ARBA" id="ARBA00001917"/>
    </source>
</evidence>
<dbReference type="AlphaFoldDB" id="A0A562VNP1"/>
<accession>A0A562VNP1</accession>
<sequence length="188" mass="20151">MPTVVIVYHSTYGHTEVQAKAVLQGVQRVDGVSPLLLPVAEVEKHWDDLNRADAIIFGCPTYMGSASADFKRFMEASSKLWAEQKWKDKLAAGFTNSGSQSGDKLNTLLQLAIFAAQHGMLWVSLGVLPGNNSTTGSMADLNRIGSYLGAMAQSNIDLGSDAAPPRSDRDTASLLGQRVAEIALRIAC</sequence>
<dbReference type="PROSITE" id="PS50902">
    <property type="entry name" value="FLAVODOXIN_LIKE"/>
    <property type="match status" value="1"/>
</dbReference>
<dbReference type="GO" id="GO:0010181">
    <property type="term" value="F:FMN binding"/>
    <property type="evidence" value="ECO:0007669"/>
    <property type="project" value="InterPro"/>
</dbReference>
<dbReference type="PROSITE" id="PS00201">
    <property type="entry name" value="FLAVODOXIN"/>
    <property type="match status" value="1"/>
</dbReference>
<evidence type="ECO:0000259" key="2">
    <source>
        <dbReference type="PROSITE" id="PS50902"/>
    </source>
</evidence>
<dbReference type="InterPro" id="IPR029039">
    <property type="entry name" value="Flavoprotein-like_sf"/>
</dbReference>
<dbReference type="RefSeq" id="WP_145021238.1">
    <property type="nucleotide sequence ID" value="NZ_VLLN01000008.1"/>
</dbReference>
<comment type="caution">
    <text evidence="3">The sequence shown here is derived from an EMBL/GenBank/DDBJ whole genome shotgun (WGS) entry which is preliminary data.</text>
</comment>
<dbReference type="EMBL" id="VLLN01000008">
    <property type="protein sequence ID" value="TWJ19603.1"/>
    <property type="molecule type" value="Genomic_DNA"/>
</dbReference>
<dbReference type="PANTHER" id="PTHR30546:SF23">
    <property type="entry name" value="FLAVOPROTEIN-LIKE PROTEIN YCP4-RELATED"/>
    <property type="match status" value="1"/>
</dbReference>
<evidence type="ECO:0000313" key="3">
    <source>
        <dbReference type="EMBL" id="TWJ19603.1"/>
    </source>
</evidence>
<proteinExistence type="predicted"/>
<dbReference type="Gene3D" id="3.40.50.360">
    <property type="match status" value="1"/>
</dbReference>
<dbReference type="InterPro" id="IPR008254">
    <property type="entry name" value="Flavodoxin/NO_synth"/>
</dbReference>
<organism evidence="3 4">
    <name type="scientific">Geobacter argillaceus</name>
    <dbReference type="NCBI Taxonomy" id="345631"/>
    <lineage>
        <taxon>Bacteria</taxon>
        <taxon>Pseudomonadati</taxon>
        <taxon>Thermodesulfobacteriota</taxon>
        <taxon>Desulfuromonadia</taxon>
        <taxon>Geobacterales</taxon>
        <taxon>Geobacteraceae</taxon>
        <taxon>Geobacter</taxon>
    </lineage>
</organism>
<dbReference type="PANTHER" id="PTHR30546">
    <property type="entry name" value="FLAVODOXIN-RELATED PROTEIN WRBA-RELATED"/>
    <property type="match status" value="1"/>
</dbReference>
<dbReference type="GO" id="GO:0003955">
    <property type="term" value="F:NAD(P)H dehydrogenase (quinone) activity"/>
    <property type="evidence" value="ECO:0007669"/>
    <property type="project" value="TreeGrafter"/>
</dbReference>